<keyword evidence="1 4" id="KW-0732">Signal</keyword>
<dbReference type="PANTHER" id="PTHR14002:SF10">
    <property type="entry name" value="ZONA PELLUCIDA-LIKE DOMAIN-CONTAINING PROTEIN 1-RELATED"/>
    <property type="match status" value="1"/>
</dbReference>
<name>G3P8H6_GASAC</name>
<keyword evidence="3" id="KW-0472">Membrane</keyword>
<dbReference type="Gene3D" id="2.60.40.4100">
    <property type="entry name" value="Zona pellucida, ZP-C domain"/>
    <property type="match status" value="1"/>
</dbReference>
<dbReference type="InterPro" id="IPR055355">
    <property type="entry name" value="ZP-C"/>
</dbReference>
<reference evidence="6" key="2">
    <citation type="submission" date="2025-08" db="UniProtKB">
        <authorList>
            <consortium name="Ensembl"/>
        </authorList>
    </citation>
    <scope>IDENTIFICATION</scope>
</reference>
<protein>
    <submittedName>
        <fullName evidence="6">Si:dkey-4p15.5</fullName>
    </submittedName>
</protein>
<keyword evidence="3" id="KW-1133">Transmembrane helix</keyword>
<dbReference type="KEGG" id="gat:120823849"/>
<dbReference type="GeneTree" id="ENSGT00940000164443"/>
<proteinExistence type="predicted"/>
<dbReference type="PANTHER" id="PTHR14002">
    <property type="entry name" value="ENDOGLIN/TGF-BETA RECEPTOR TYPE III"/>
    <property type="match status" value="1"/>
</dbReference>
<dbReference type="RefSeq" id="XP_040040206.1">
    <property type="nucleotide sequence ID" value="XM_040184272.1"/>
</dbReference>
<feature type="domain" description="ZP" evidence="5">
    <location>
        <begin position="47"/>
        <end position="326"/>
    </location>
</feature>
<evidence type="ECO:0000259" key="5">
    <source>
        <dbReference type="PROSITE" id="PS51034"/>
    </source>
</evidence>
<dbReference type="InParanoid" id="G3P8H6"/>
<sequence length="405" mass="44698">MTAYRNMRVVILACQLCLILRIEAQIPPPCIGSSSTRPPENSDINVTCGSEYMSLRIYLCPMYQALYNETQMVLNNQINKPQCYGTPDWTANPPVLTFRFPLNDSSISSCNNKLEITNKAGTGDFADFSNVQFVNISGAVTSIDPSVSITYRSLLLYMYSCAYPMQYIVNNTQLSVSGMNLAIQDNNGSFISTLSMQLFQDDLYTQKLAIPPTGLNLKTKIFVMVKATNLTNKFNVLLDRCFATTSPYAVRTTFYDLFVGCQKDPQTKVELNGVSQSAKFSFEAFRFVQDNGKPISTFFIHCVTRLCEVSSCSQLQPVCNGAGRRKREAPDVSPNATLTSPVILVGKQSTEDAQNFAASYGVSSESNYSGPVVGVIVCVVILSILLVAMAAYFVVTVRRRKSIAR</sequence>
<evidence type="ECO:0000313" key="6">
    <source>
        <dbReference type="Ensembl" id="ENSGACP00000013900.2"/>
    </source>
</evidence>
<dbReference type="PROSITE" id="PS51034">
    <property type="entry name" value="ZP_2"/>
    <property type="match status" value="1"/>
</dbReference>
<dbReference type="eggNOG" id="ENOG502QWQT">
    <property type="taxonomic scope" value="Eukaryota"/>
</dbReference>
<keyword evidence="7" id="KW-1185">Reference proteome</keyword>
<dbReference type="GeneID" id="120823849"/>
<keyword evidence="3" id="KW-0812">Transmembrane</keyword>
<dbReference type="Pfam" id="PF23344">
    <property type="entry name" value="ZP-N"/>
    <property type="match status" value="1"/>
</dbReference>
<reference evidence="6 7" key="1">
    <citation type="journal article" date="2021" name="G3 (Bethesda)">
        <title>Improved contiguity of the threespine stickleback genome using long-read sequencing.</title>
        <authorList>
            <person name="Nath S."/>
            <person name="Shaw D.E."/>
            <person name="White M.A."/>
        </authorList>
    </citation>
    <scope>NUCLEOTIDE SEQUENCE [LARGE SCALE GENOMIC DNA]</scope>
    <source>
        <strain evidence="6 7">Lake Benthic</strain>
    </source>
</reference>
<dbReference type="SMART" id="SM00241">
    <property type="entry name" value="ZP"/>
    <property type="match status" value="1"/>
</dbReference>
<keyword evidence="2" id="KW-1015">Disulfide bond</keyword>
<evidence type="ECO:0000256" key="1">
    <source>
        <dbReference type="ARBA" id="ARBA00022729"/>
    </source>
</evidence>
<evidence type="ECO:0000256" key="2">
    <source>
        <dbReference type="ARBA" id="ARBA00023157"/>
    </source>
</evidence>
<feature type="transmembrane region" description="Helical" evidence="3">
    <location>
        <begin position="372"/>
        <end position="395"/>
    </location>
</feature>
<reference evidence="6" key="3">
    <citation type="submission" date="2025-09" db="UniProtKB">
        <authorList>
            <consortium name="Ensembl"/>
        </authorList>
    </citation>
    <scope>IDENTIFICATION</scope>
</reference>
<dbReference type="InterPro" id="IPR055356">
    <property type="entry name" value="ZP-N"/>
</dbReference>
<feature type="signal peptide" evidence="4">
    <location>
        <begin position="1"/>
        <end position="24"/>
    </location>
</feature>
<evidence type="ECO:0000313" key="7">
    <source>
        <dbReference type="Proteomes" id="UP000007635"/>
    </source>
</evidence>
<dbReference type="InterPro" id="IPR042235">
    <property type="entry name" value="ZP-C_dom"/>
</dbReference>
<dbReference type="Proteomes" id="UP000007635">
    <property type="component" value="Chromosome I"/>
</dbReference>
<dbReference type="Ensembl" id="ENSGACT00000013925.2">
    <property type="protein sequence ID" value="ENSGACP00000013900.2"/>
    <property type="gene ID" value="ENSGACG00000010514.2"/>
</dbReference>
<dbReference type="OMA" id="CSCFADE"/>
<dbReference type="InterPro" id="IPR001507">
    <property type="entry name" value="ZP_dom"/>
</dbReference>
<organism evidence="6 7">
    <name type="scientific">Gasterosteus aculeatus aculeatus</name>
    <name type="common">three-spined stickleback</name>
    <dbReference type="NCBI Taxonomy" id="481459"/>
    <lineage>
        <taxon>Eukaryota</taxon>
        <taxon>Metazoa</taxon>
        <taxon>Chordata</taxon>
        <taxon>Craniata</taxon>
        <taxon>Vertebrata</taxon>
        <taxon>Euteleostomi</taxon>
        <taxon>Actinopterygii</taxon>
        <taxon>Neopterygii</taxon>
        <taxon>Teleostei</taxon>
        <taxon>Neoteleostei</taxon>
        <taxon>Acanthomorphata</taxon>
        <taxon>Eupercaria</taxon>
        <taxon>Perciformes</taxon>
        <taxon>Cottioidei</taxon>
        <taxon>Gasterosteales</taxon>
        <taxon>Gasterosteidae</taxon>
        <taxon>Gasterosteus</taxon>
    </lineage>
</organism>
<evidence type="ECO:0000256" key="4">
    <source>
        <dbReference type="SAM" id="SignalP"/>
    </source>
</evidence>
<dbReference type="Pfam" id="PF00100">
    <property type="entry name" value="Zona_pellucida"/>
    <property type="match status" value="1"/>
</dbReference>
<accession>G3P8H6</accession>
<evidence type="ECO:0000256" key="3">
    <source>
        <dbReference type="SAM" id="Phobius"/>
    </source>
</evidence>
<feature type="chain" id="PRO_5043960375" evidence="4">
    <location>
        <begin position="25"/>
        <end position="405"/>
    </location>
</feature>
<dbReference type="AlphaFoldDB" id="G3P8H6"/>